<sequence>MSLATSLVHHLCGAGAATDDIELNALDAFSRSCDAFRAGQSYSTSHPDNASATSDDSCSSSNYAFTATSSSFSGFSITEATS</sequence>
<dbReference type="EMBL" id="JAQQWM010000003">
    <property type="protein sequence ID" value="KAK8072573.1"/>
    <property type="molecule type" value="Genomic_DNA"/>
</dbReference>
<proteinExistence type="predicted"/>
<reference evidence="1 2" key="1">
    <citation type="submission" date="2023-01" db="EMBL/GenBank/DDBJ databases">
        <title>Analysis of 21 Apiospora genomes using comparative genomics revels a genus with tremendous synthesis potential of carbohydrate active enzymes and secondary metabolites.</title>
        <authorList>
            <person name="Sorensen T."/>
        </authorList>
    </citation>
    <scope>NUCLEOTIDE SEQUENCE [LARGE SCALE GENOMIC DNA]</scope>
    <source>
        <strain evidence="1 2">CBS 83171</strain>
    </source>
</reference>
<keyword evidence="2" id="KW-1185">Reference proteome</keyword>
<evidence type="ECO:0000313" key="2">
    <source>
        <dbReference type="Proteomes" id="UP001446871"/>
    </source>
</evidence>
<dbReference type="Proteomes" id="UP001446871">
    <property type="component" value="Unassembled WGS sequence"/>
</dbReference>
<organism evidence="1 2">
    <name type="scientific">Apiospora saccharicola</name>
    <dbReference type="NCBI Taxonomy" id="335842"/>
    <lineage>
        <taxon>Eukaryota</taxon>
        <taxon>Fungi</taxon>
        <taxon>Dikarya</taxon>
        <taxon>Ascomycota</taxon>
        <taxon>Pezizomycotina</taxon>
        <taxon>Sordariomycetes</taxon>
        <taxon>Xylariomycetidae</taxon>
        <taxon>Amphisphaeriales</taxon>
        <taxon>Apiosporaceae</taxon>
        <taxon>Apiospora</taxon>
    </lineage>
</organism>
<comment type="caution">
    <text evidence="1">The sequence shown here is derived from an EMBL/GenBank/DDBJ whole genome shotgun (WGS) entry which is preliminary data.</text>
</comment>
<accession>A0ABR1VRW2</accession>
<gene>
    <name evidence="1" type="ORF">PG996_005921</name>
</gene>
<evidence type="ECO:0000313" key="1">
    <source>
        <dbReference type="EMBL" id="KAK8072573.1"/>
    </source>
</evidence>
<protein>
    <submittedName>
        <fullName evidence="1">Uncharacterized protein</fullName>
    </submittedName>
</protein>
<name>A0ABR1VRW2_9PEZI</name>